<feature type="domain" description="NADH:flavin oxidoreductase/NADH oxidase N-terminal" evidence="1">
    <location>
        <begin position="5"/>
        <end position="338"/>
    </location>
</feature>
<dbReference type="AlphaFoldDB" id="A0A1J8PTB4"/>
<evidence type="ECO:0000313" key="3">
    <source>
        <dbReference type="Proteomes" id="UP000183567"/>
    </source>
</evidence>
<dbReference type="PANTHER" id="PTHR22893">
    <property type="entry name" value="NADH OXIDOREDUCTASE-RELATED"/>
    <property type="match status" value="1"/>
</dbReference>
<reference evidence="2 3" key="1">
    <citation type="submission" date="2016-03" db="EMBL/GenBank/DDBJ databases">
        <title>Comparative genomics of the ectomycorrhizal sister species Rhizopogon vinicolor and Rhizopogon vesiculosus (Basidiomycota: Boletales) reveals a divergence of the mating type B locus.</title>
        <authorList>
            <person name="Mujic A.B."/>
            <person name="Kuo A."/>
            <person name="Tritt A."/>
            <person name="Lipzen A."/>
            <person name="Chen C."/>
            <person name="Johnson J."/>
            <person name="Sharma A."/>
            <person name="Barry K."/>
            <person name="Grigoriev I.V."/>
            <person name="Spatafora J.W."/>
        </authorList>
    </citation>
    <scope>NUCLEOTIDE SEQUENCE [LARGE SCALE GENOMIC DNA]</scope>
    <source>
        <strain evidence="2 3">AM-OR11-056</strain>
    </source>
</reference>
<gene>
    <name evidence="2" type="ORF">AZE42_06341</name>
</gene>
<comment type="caution">
    <text evidence="2">The sequence shown here is derived from an EMBL/GenBank/DDBJ whole genome shotgun (WGS) entry which is preliminary data.</text>
</comment>
<dbReference type="GO" id="GO:0003959">
    <property type="term" value="F:NADPH dehydrogenase activity"/>
    <property type="evidence" value="ECO:0007669"/>
    <property type="project" value="TreeGrafter"/>
</dbReference>
<dbReference type="FunFam" id="3.20.20.70:FF:000138">
    <property type="entry name" value="NADPH dehydrogenase 1"/>
    <property type="match status" value="1"/>
</dbReference>
<dbReference type="Proteomes" id="UP000183567">
    <property type="component" value="Unassembled WGS sequence"/>
</dbReference>
<proteinExistence type="predicted"/>
<name>A0A1J8PTB4_9AGAM</name>
<dbReference type="SUPFAM" id="SSF51395">
    <property type="entry name" value="FMN-linked oxidoreductases"/>
    <property type="match status" value="1"/>
</dbReference>
<dbReference type="Gene3D" id="3.20.20.70">
    <property type="entry name" value="Aldolase class I"/>
    <property type="match status" value="1"/>
</dbReference>
<dbReference type="STRING" id="180088.A0A1J8PTB4"/>
<organism evidence="2 3">
    <name type="scientific">Rhizopogon vesiculosus</name>
    <dbReference type="NCBI Taxonomy" id="180088"/>
    <lineage>
        <taxon>Eukaryota</taxon>
        <taxon>Fungi</taxon>
        <taxon>Dikarya</taxon>
        <taxon>Basidiomycota</taxon>
        <taxon>Agaricomycotina</taxon>
        <taxon>Agaricomycetes</taxon>
        <taxon>Agaricomycetidae</taxon>
        <taxon>Boletales</taxon>
        <taxon>Suillineae</taxon>
        <taxon>Rhizopogonaceae</taxon>
        <taxon>Rhizopogon</taxon>
    </lineage>
</organism>
<keyword evidence="3" id="KW-1185">Reference proteome</keyword>
<dbReference type="CDD" id="cd02933">
    <property type="entry name" value="OYE_like_FMN"/>
    <property type="match status" value="1"/>
</dbReference>
<dbReference type="GO" id="GO:0010181">
    <property type="term" value="F:FMN binding"/>
    <property type="evidence" value="ECO:0007669"/>
    <property type="project" value="InterPro"/>
</dbReference>
<dbReference type="EMBL" id="LVVM01005289">
    <property type="protein sequence ID" value="OJA11003.1"/>
    <property type="molecule type" value="Genomic_DNA"/>
</dbReference>
<dbReference type="PANTHER" id="PTHR22893:SF91">
    <property type="entry name" value="NADPH DEHYDROGENASE 2-RELATED"/>
    <property type="match status" value="1"/>
</dbReference>
<dbReference type="OrthoDB" id="276546at2759"/>
<evidence type="ECO:0000313" key="2">
    <source>
        <dbReference type="EMBL" id="OJA11003.1"/>
    </source>
</evidence>
<dbReference type="InterPro" id="IPR045247">
    <property type="entry name" value="Oye-like"/>
</dbReference>
<dbReference type="Pfam" id="PF00724">
    <property type="entry name" value="Oxidored_FMN"/>
    <property type="match status" value="1"/>
</dbReference>
<accession>A0A1J8PTB4</accession>
<dbReference type="InterPro" id="IPR013785">
    <property type="entry name" value="Aldolase_TIM"/>
</dbReference>
<evidence type="ECO:0000259" key="1">
    <source>
        <dbReference type="Pfam" id="PF00724"/>
    </source>
</evidence>
<sequence>MTAALFTPIKVGHIDLSHRVVLCPLTRCRTYANHVPGPQAATYYSQRASVPGTLVITEATFISPEAGGCPFVPGIFTQEQIAGWKEVTDAVHKKGSFIFCQLWALGRAAYPAVLTQECGAPLVSASPIPLSDRPTDIPHALTEPEIKTFINYYVTAARNAMEAGFDGVEIHAANGYLIDQFLQELCNKRKDDWGGSIEKRARFALEVVEALVNELGPEKVSIRLSPWSPFQDMGLPDPKPQFSYLVSQLRNYNLAYLHVTEPGIGGIVDADIPLGSSNDFLREIWCKEGEDRVFISAGGYTRQTAIETTEKRGGLVAFGRLFIPNPDLPTRLKYDLPLAKPDRATFYMIGDHTPAGYTDFPVSDALIEGQA</sequence>
<dbReference type="InterPro" id="IPR001155">
    <property type="entry name" value="OxRdtase_FMN_N"/>
</dbReference>
<protein>
    <recommendedName>
        <fullName evidence="1">NADH:flavin oxidoreductase/NADH oxidase N-terminal domain-containing protein</fullName>
    </recommendedName>
</protein>